<proteinExistence type="predicted"/>
<dbReference type="AlphaFoldDB" id="A0A3M7PGM8"/>
<gene>
    <name evidence="1" type="ORF">BpHYR1_050098</name>
</gene>
<comment type="caution">
    <text evidence="1">The sequence shown here is derived from an EMBL/GenBank/DDBJ whole genome shotgun (WGS) entry which is preliminary data.</text>
</comment>
<sequence>MKKATSSRNTMYKEKNKEKIIKKNNNYDNDDANTTVFTVFYTLNSIQFTLIHFQTTTYLPPKEDKTLI</sequence>
<reference evidence="1 2" key="1">
    <citation type="journal article" date="2018" name="Sci. Rep.">
        <title>Genomic signatures of local adaptation to the degree of environmental predictability in rotifers.</title>
        <authorList>
            <person name="Franch-Gras L."/>
            <person name="Hahn C."/>
            <person name="Garcia-Roger E.M."/>
            <person name="Carmona M.J."/>
            <person name="Serra M."/>
            <person name="Gomez A."/>
        </authorList>
    </citation>
    <scope>NUCLEOTIDE SEQUENCE [LARGE SCALE GENOMIC DNA]</scope>
    <source>
        <strain evidence="1">HYR1</strain>
    </source>
</reference>
<name>A0A3M7PGM8_BRAPC</name>
<dbReference type="Proteomes" id="UP000276133">
    <property type="component" value="Unassembled WGS sequence"/>
</dbReference>
<dbReference type="EMBL" id="REGN01010905">
    <property type="protein sequence ID" value="RMZ98212.1"/>
    <property type="molecule type" value="Genomic_DNA"/>
</dbReference>
<accession>A0A3M7PGM8</accession>
<evidence type="ECO:0000313" key="2">
    <source>
        <dbReference type="Proteomes" id="UP000276133"/>
    </source>
</evidence>
<keyword evidence="2" id="KW-1185">Reference proteome</keyword>
<protein>
    <submittedName>
        <fullName evidence="1">Uncharacterized protein</fullName>
    </submittedName>
</protein>
<evidence type="ECO:0000313" key="1">
    <source>
        <dbReference type="EMBL" id="RMZ98212.1"/>
    </source>
</evidence>
<organism evidence="1 2">
    <name type="scientific">Brachionus plicatilis</name>
    <name type="common">Marine rotifer</name>
    <name type="synonym">Brachionus muelleri</name>
    <dbReference type="NCBI Taxonomy" id="10195"/>
    <lineage>
        <taxon>Eukaryota</taxon>
        <taxon>Metazoa</taxon>
        <taxon>Spiralia</taxon>
        <taxon>Gnathifera</taxon>
        <taxon>Rotifera</taxon>
        <taxon>Eurotatoria</taxon>
        <taxon>Monogononta</taxon>
        <taxon>Pseudotrocha</taxon>
        <taxon>Ploima</taxon>
        <taxon>Brachionidae</taxon>
        <taxon>Brachionus</taxon>
    </lineage>
</organism>